<accession>A0A3B4X3A0</accession>
<reference evidence="6" key="2">
    <citation type="submission" date="2025-09" db="UniProtKB">
        <authorList>
            <consortium name="Ensembl"/>
        </authorList>
    </citation>
    <scope>IDENTIFICATION</scope>
</reference>
<keyword evidence="7" id="KW-1185">Reference proteome</keyword>
<organism evidence="6 7">
    <name type="scientific">Seriola lalandi dorsalis</name>
    <dbReference type="NCBI Taxonomy" id="1841481"/>
    <lineage>
        <taxon>Eukaryota</taxon>
        <taxon>Metazoa</taxon>
        <taxon>Chordata</taxon>
        <taxon>Craniata</taxon>
        <taxon>Vertebrata</taxon>
        <taxon>Euteleostomi</taxon>
        <taxon>Actinopterygii</taxon>
        <taxon>Neopterygii</taxon>
        <taxon>Teleostei</taxon>
        <taxon>Neoteleostei</taxon>
        <taxon>Acanthomorphata</taxon>
        <taxon>Carangaria</taxon>
        <taxon>Carangiformes</taxon>
        <taxon>Carangidae</taxon>
        <taxon>Seriola</taxon>
    </lineage>
</organism>
<dbReference type="InterPro" id="IPR013083">
    <property type="entry name" value="Znf_RING/FYVE/PHD"/>
</dbReference>
<evidence type="ECO:0000313" key="6">
    <source>
        <dbReference type="Ensembl" id="ENSSLDP00000010646.1"/>
    </source>
</evidence>
<evidence type="ECO:0000256" key="2">
    <source>
        <dbReference type="ARBA" id="ARBA00022771"/>
    </source>
</evidence>
<proteinExistence type="predicted"/>
<protein>
    <recommendedName>
        <fullName evidence="5">RING-type domain-containing protein</fullName>
    </recommendedName>
</protein>
<dbReference type="PROSITE" id="PS00518">
    <property type="entry name" value="ZF_RING_1"/>
    <property type="match status" value="1"/>
</dbReference>
<evidence type="ECO:0000313" key="7">
    <source>
        <dbReference type="Proteomes" id="UP000261360"/>
    </source>
</evidence>
<keyword evidence="1" id="KW-0479">Metal-binding</keyword>
<dbReference type="AlphaFoldDB" id="A0A3B4X3A0"/>
<dbReference type="STRING" id="1841481.ENSSLDP00000010646"/>
<reference evidence="6" key="1">
    <citation type="submission" date="2025-08" db="UniProtKB">
        <authorList>
            <consortium name="Ensembl"/>
        </authorList>
    </citation>
    <scope>IDENTIFICATION</scope>
</reference>
<dbReference type="PANTHER" id="PTHR24103">
    <property type="entry name" value="E3 UBIQUITIN-PROTEIN LIGASE TRIM"/>
    <property type="match status" value="1"/>
</dbReference>
<dbReference type="Pfam" id="PF13445">
    <property type="entry name" value="zf-RING_UBOX"/>
    <property type="match status" value="1"/>
</dbReference>
<dbReference type="GO" id="GO:0008270">
    <property type="term" value="F:zinc ion binding"/>
    <property type="evidence" value="ECO:0007669"/>
    <property type="project" value="UniProtKB-KW"/>
</dbReference>
<evidence type="ECO:0000259" key="5">
    <source>
        <dbReference type="PROSITE" id="PS50089"/>
    </source>
</evidence>
<sequence length="105" mass="12193">MASRSEEDFYCPVCHEVFRDPVVLSCSHSFCKDCLKSWWREKPTRECPVCKRRSSREQPPLNLFSLGFIRPENPVSLSLSPLGKCPAHRQRGTVQPLWVLSLYVR</sequence>
<evidence type="ECO:0000256" key="4">
    <source>
        <dbReference type="PROSITE-ProRule" id="PRU00175"/>
    </source>
</evidence>
<evidence type="ECO:0000256" key="1">
    <source>
        <dbReference type="ARBA" id="ARBA00022723"/>
    </source>
</evidence>
<dbReference type="Proteomes" id="UP000261360">
    <property type="component" value="Unplaced"/>
</dbReference>
<dbReference type="InterPro" id="IPR001841">
    <property type="entry name" value="Znf_RING"/>
</dbReference>
<dbReference type="SUPFAM" id="SSF57850">
    <property type="entry name" value="RING/U-box"/>
    <property type="match status" value="1"/>
</dbReference>
<dbReference type="InterPro" id="IPR050143">
    <property type="entry name" value="TRIM/RBCC"/>
</dbReference>
<name>A0A3B4X3A0_SERLL</name>
<dbReference type="Ensembl" id="ENSSLDT00000011038.1">
    <property type="protein sequence ID" value="ENSSLDP00000010646.1"/>
    <property type="gene ID" value="ENSSLDG00000008491.1"/>
</dbReference>
<keyword evidence="3" id="KW-0862">Zinc</keyword>
<feature type="domain" description="RING-type" evidence="5">
    <location>
        <begin position="11"/>
        <end position="51"/>
    </location>
</feature>
<dbReference type="SMART" id="SM00184">
    <property type="entry name" value="RING"/>
    <property type="match status" value="1"/>
</dbReference>
<dbReference type="GeneTree" id="ENSGT00970000193381"/>
<dbReference type="PROSITE" id="PS50089">
    <property type="entry name" value="ZF_RING_2"/>
    <property type="match status" value="1"/>
</dbReference>
<dbReference type="Gene3D" id="3.30.40.10">
    <property type="entry name" value="Zinc/RING finger domain, C3HC4 (zinc finger)"/>
    <property type="match status" value="1"/>
</dbReference>
<dbReference type="InterPro" id="IPR027370">
    <property type="entry name" value="Znf-RING_euk"/>
</dbReference>
<evidence type="ECO:0000256" key="3">
    <source>
        <dbReference type="ARBA" id="ARBA00022833"/>
    </source>
</evidence>
<dbReference type="InterPro" id="IPR017907">
    <property type="entry name" value="Znf_RING_CS"/>
</dbReference>
<keyword evidence="2 4" id="KW-0863">Zinc-finger</keyword>